<dbReference type="AlphaFoldDB" id="A0A4Y7TLL8"/>
<keyword evidence="8" id="KW-0336">GPI-anchor</keyword>
<evidence type="ECO:0000259" key="24">
    <source>
        <dbReference type="PROSITE" id="PS51677"/>
    </source>
</evidence>
<feature type="region of interest" description="Disordered" evidence="22">
    <location>
        <begin position="324"/>
        <end position="349"/>
    </location>
</feature>
<evidence type="ECO:0000256" key="17">
    <source>
        <dbReference type="ARBA" id="ARBA00023288"/>
    </source>
</evidence>
<evidence type="ECO:0000256" key="23">
    <source>
        <dbReference type="SAM" id="Phobius"/>
    </source>
</evidence>
<evidence type="ECO:0000313" key="26">
    <source>
        <dbReference type="Proteomes" id="UP000298030"/>
    </source>
</evidence>
<keyword evidence="10" id="KW-0732">Signal</keyword>
<keyword evidence="15" id="KW-0119">Carbohydrate metabolism</keyword>
<dbReference type="GO" id="GO:0005886">
    <property type="term" value="C:plasma membrane"/>
    <property type="evidence" value="ECO:0007669"/>
    <property type="project" value="UniProtKB-SubCell"/>
</dbReference>
<keyword evidence="23" id="KW-1133">Transmembrane helix</keyword>
<dbReference type="GO" id="GO:0071555">
    <property type="term" value="P:cell wall organization"/>
    <property type="evidence" value="ECO:0007669"/>
    <property type="project" value="UniProtKB-KW"/>
</dbReference>
<evidence type="ECO:0000313" key="25">
    <source>
        <dbReference type="EMBL" id="TEB35097.1"/>
    </source>
</evidence>
<evidence type="ECO:0000256" key="2">
    <source>
        <dbReference type="ARBA" id="ARBA00004191"/>
    </source>
</evidence>
<name>A0A4Y7TLL8_COPMI</name>
<evidence type="ECO:0000256" key="1">
    <source>
        <dbReference type="ARBA" id="ARBA00001941"/>
    </source>
</evidence>
<dbReference type="Pfam" id="PF01522">
    <property type="entry name" value="Polysacc_deac_1"/>
    <property type="match status" value="1"/>
</dbReference>
<evidence type="ECO:0000256" key="3">
    <source>
        <dbReference type="ARBA" id="ARBA00004609"/>
    </source>
</evidence>
<dbReference type="Gene3D" id="3.20.20.370">
    <property type="entry name" value="Glycoside hydrolase/deacetylase"/>
    <property type="match status" value="1"/>
</dbReference>
<evidence type="ECO:0000256" key="14">
    <source>
        <dbReference type="ARBA" id="ARBA00023180"/>
    </source>
</evidence>
<evidence type="ECO:0000256" key="18">
    <source>
        <dbReference type="ARBA" id="ARBA00023316"/>
    </source>
</evidence>
<dbReference type="GO" id="GO:0004099">
    <property type="term" value="F:chitin deacetylase activity"/>
    <property type="evidence" value="ECO:0007669"/>
    <property type="project" value="UniProtKB-EC"/>
</dbReference>
<proteinExistence type="inferred from homology"/>
<dbReference type="GO" id="GO:0046872">
    <property type="term" value="F:metal ion binding"/>
    <property type="evidence" value="ECO:0007669"/>
    <property type="project" value="UniProtKB-KW"/>
</dbReference>
<dbReference type="SUPFAM" id="SSF88713">
    <property type="entry name" value="Glycoside hydrolase/deacetylase"/>
    <property type="match status" value="1"/>
</dbReference>
<feature type="compositionally biased region" description="Low complexity" evidence="22">
    <location>
        <begin position="325"/>
        <end position="346"/>
    </location>
</feature>
<keyword evidence="23" id="KW-0812">Transmembrane</keyword>
<feature type="domain" description="NodB homology" evidence="24">
    <location>
        <begin position="112"/>
        <end position="306"/>
    </location>
</feature>
<keyword evidence="6" id="KW-0134">Cell wall</keyword>
<dbReference type="GO" id="GO:0098552">
    <property type="term" value="C:side of membrane"/>
    <property type="evidence" value="ECO:0007669"/>
    <property type="project" value="UniProtKB-KW"/>
</dbReference>
<evidence type="ECO:0000256" key="21">
    <source>
        <dbReference type="ARBA" id="ARBA00048494"/>
    </source>
</evidence>
<sequence>MQSSFPTQALPSTAAPGAEPTFISGAPALPNPSTILPSNYPAMDKPPPVDSAEVQQWKQEVANSGISIPDIEPNNQGGCANNTAAAADSSRCWWSCSGCTAEKDIVECPDPLSWGLTYDDGPGFYTSNLLQYLDEKDLKSTFFVVGSRAIQFPAILQAQYMGEHQIAVHTWSHQPLTTQTNDEIIAELGWSKKVIKDILGVTPNMMRPPFGDIDNRVRAISLAMGLTPVIWTRTSPTSTFDTDDFNIHNGATPVQKVLQNWQNILSSASTLDHGFIVLEHDLFEESVEVATGYILPDALAHNPPFKIQPVVSCLGRSLGDAYIETNNNSTNPPPNASSTGTSSSATDGKTTAISDAGRLYPLDIQTLATTTLIVGSGFAFGLFAALRL</sequence>
<keyword evidence="18" id="KW-0961">Cell wall biogenesis/degradation</keyword>
<evidence type="ECO:0000256" key="4">
    <source>
        <dbReference type="ARBA" id="ARBA00010973"/>
    </source>
</evidence>
<keyword evidence="11" id="KW-0378">Hydrolase</keyword>
<accession>A0A4Y7TLL8</accession>
<dbReference type="Proteomes" id="UP000298030">
    <property type="component" value="Unassembled WGS sequence"/>
</dbReference>
<dbReference type="GO" id="GO:0000272">
    <property type="term" value="P:polysaccharide catabolic process"/>
    <property type="evidence" value="ECO:0007669"/>
    <property type="project" value="UniProtKB-KW"/>
</dbReference>
<evidence type="ECO:0000256" key="19">
    <source>
        <dbReference type="ARBA" id="ARBA00023326"/>
    </source>
</evidence>
<dbReference type="PANTHER" id="PTHR10587:SF133">
    <property type="entry name" value="CHITIN DEACETYLASE 1-RELATED"/>
    <property type="match status" value="1"/>
</dbReference>
<comment type="similarity">
    <text evidence="4">Belongs to the polysaccharide deacetylase family.</text>
</comment>
<evidence type="ECO:0000256" key="9">
    <source>
        <dbReference type="ARBA" id="ARBA00022723"/>
    </source>
</evidence>
<evidence type="ECO:0000256" key="8">
    <source>
        <dbReference type="ARBA" id="ARBA00022622"/>
    </source>
</evidence>
<keyword evidence="26" id="KW-1185">Reference proteome</keyword>
<keyword evidence="16" id="KW-0170">Cobalt</keyword>
<keyword evidence="14" id="KW-0325">Glycoprotein</keyword>
<evidence type="ECO:0000256" key="10">
    <source>
        <dbReference type="ARBA" id="ARBA00022729"/>
    </source>
</evidence>
<feature type="region of interest" description="Disordered" evidence="22">
    <location>
        <begin position="1"/>
        <end position="50"/>
    </location>
</feature>
<dbReference type="InterPro" id="IPR002509">
    <property type="entry name" value="NODB_dom"/>
</dbReference>
<dbReference type="STRING" id="71717.A0A4Y7TLL8"/>
<reference evidence="25 26" key="1">
    <citation type="journal article" date="2019" name="Nat. Ecol. Evol.">
        <title>Megaphylogeny resolves global patterns of mushroom evolution.</title>
        <authorList>
            <person name="Varga T."/>
            <person name="Krizsan K."/>
            <person name="Foldi C."/>
            <person name="Dima B."/>
            <person name="Sanchez-Garcia M."/>
            <person name="Sanchez-Ramirez S."/>
            <person name="Szollosi G.J."/>
            <person name="Szarkandi J.G."/>
            <person name="Papp V."/>
            <person name="Albert L."/>
            <person name="Andreopoulos W."/>
            <person name="Angelini C."/>
            <person name="Antonin V."/>
            <person name="Barry K.W."/>
            <person name="Bougher N.L."/>
            <person name="Buchanan P."/>
            <person name="Buyck B."/>
            <person name="Bense V."/>
            <person name="Catcheside P."/>
            <person name="Chovatia M."/>
            <person name="Cooper J."/>
            <person name="Damon W."/>
            <person name="Desjardin D."/>
            <person name="Finy P."/>
            <person name="Geml J."/>
            <person name="Haridas S."/>
            <person name="Hughes K."/>
            <person name="Justo A."/>
            <person name="Karasinski D."/>
            <person name="Kautmanova I."/>
            <person name="Kiss B."/>
            <person name="Kocsube S."/>
            <person name="Kotiranta H."/>
            <person name="LaButti K.M."/>
            <person name="Lechner B.E."/>
            <person name="Liimatainen K."/>
            <person name="Lipzen A."/>
            <person name="Lukacs Z."/>
            <person name="Mihaltcheva S."/>
            <person name="Morgado L.N."/>
            <person name="Niskanen T."/>
            <person name="Noordeloos M.E."/>
            <person name="Ohm R.A."/>
            <person name="Ortiz-Santana B."/>
            <person name="Ovrebo C."/>
            <person name="Racz N."/>
            <person name="Riley R."/>
            <person name="Savchenko A."/>
            <person name="Shiryaev A."/>
            <person name="Soop K."/>
            <person name="Spirin V."/>
            <person name="Szebenyi C."/>
            <person name="Tomsovsky M."/>
            <person name="Tulloss R.E."/>
            <person name="Uehling J."/>
            <person name="Grigoriev I.V."/>
            <person name="Vagvolgyi C."/>
            <person name="Papp T."/>
            <person name="Martin F.M."/>
            <person name="Miettinen O."/>
            <person name="Hibbett D.S."/>
            <person name="Nagy L.G."/>
        </authorList>
    </citation>
    <scope>NUCLEOTIDE SEQUENCE [LARGE SCALE GENOMIC DNA]</scope>
    <source>
        <strain evidence="25 26">FP101781</strain>
    </source>
</reference>
<dbReference type="EMBL" id="QPFP01000008">
    <property type="protein sequence ID" value="TEB35097.1"/>
    <property type="molecule type" value="Genomic_DNA"/>
</dbReference>
<organism evidence="25 26">
    <name type="scientific">Coprinellus micaceus</name>
    <name type="common">Glistening ink-cap mushroom</name>
    <name type="synonym">Coprinus micaceus</name>
    <dbReference type="NCBI Taxonomy" id="71717"/>
    <lineage>
        <taxon>Eukaryota</taxon>
        <taxon>Fungi</taxon>
        <taxon>Dikarya</taxon>
        <taxon>Basidiomycota</taxon>
        <taxon>Agaricomycotina</taxon>
        <taxon>Agaricomycetes</taxon>
        <taxon>Agaricomycetidae</taxon>
        <taxon>Agaricales</taxon>
        <taxon>Agaricineae</taxon>
        <taxon>Psathyrellaceae</taxon>
        <taxon>Coprinellus</taxon>
    </lineage>
</organism>
<comment type="cofactor">
    <cofactor evidence="1">
        <name>Co(2+)</name>
        <dbReference type="ChEBI" id="CHEBI:48828"/>
    </cofactor>
</comment>
<keyword evidence="12" id="KW-0146">Chitin degradation</keyword>
<evidence type="ECO:0000256" key="6">
    <source>
        <dbReference type="ARBA" id="ARBA00022512"/>
    </source>
</evidence>
<dbReference type="GO" id="GO:0006032">
    <property type="term" value="P:chitin catabolic process"/>
    <property type="evidence" value="ECO:0007669"/>
    <property type="project" value="UniProtKB-KW"/>
</dbReference>
<evidence type="ECO:0000256" key="12">
    <source>
        <dbReference type="ARBA" id="ARBA00023024"/>
    </source>
</evidence>
<protein>
    <recommendedName>
        <fullName evidence="20">chitin deacetylase</fullName>
        <ecNumber evidence="20">3.5.1.41</ecNumber>
    </recommendedName>
</protein>
<evidence type="ECO:0000256" key="7">
    <source>
        <dbReference type="ARBA" id="ARBA00022525"/>
    </source>
</evidence>
<comment type="caution">
    <text evidence="25">The sequence shown here is derived from an EMBL/GenBank/DDBJ whole genome shotgun (WGS) entry which is preliminary data.</text>
</comment>
<evidence type="ECO:0000256" key="16">
    <source>
        <dbReference type="ARBA" id="ARBA00023285"/>
    </source>
</evidence>
<keyword evidence="13 23" id="KW-0472">Membrane</keyword>
<dbReference type="PROSITE" id="PS51677">
    <property type="entry name" value="NODB"/>
    <property type="match status" value="1"/>
</dbReference>
<dbReference type="InterPro" id="IPR011330">
    <property type="entry name" value="Glyco_hydro/deAcase_b/a-brl"/>
</dbReference>
<feature type="transmembrane region" description="Helical" evidence="23">
    <location>
        <begin position="367"/>
        <end position="386"/>
    </location>
</feature>
<dbReference type="FunFam" id="3.20.20.370:FF:000004">
    <property type="entry name" value="Related to Chitin deacetylase"/>
    <property type="match status" value="1"/>
</dbReference>
<keyword evidence="17" id="KW-0449">Lipoprotein</keyword>
<evidence type="ECO:0000256" key="11">
    <source>
        <dbReference type="ARBA" id="ARBA00022801"/>
    </source>
</evidence>
<dbReference type="PANTHER" id="PTHR10587">
    <property type="entry name" value="GLYCOSYL TRANSFERASE-RELATED"/>
    <property type="match status" value="1"/>
</dbReference>
<dbReference type="OrthoDB" id="407355at2759"/>
<keyword evidence="9" id="KW-0479">Metal-binding</keyword>
<comment type="subcellular location">
    <subcellularLocation>
        <location evidence="3">Cell membrane</location>
        <topology evidence="3">Lipid-anchor</topology>
        <topology evidence="3">GPI-anchor</topology>
    </subcellularLocation>
    <subcellularLocation>
        <location evidence="2">Secreted</location>
        <location evidence="2">Cell wall</location>
    </subcellularLocation>
</comment>
<dbReference type="InterPro" id="IPR050248">
    <property type="entry name" value="Polysacc_deacetylase_ArnD"/>
</dbReference>
<gene>
    <name evidence="25" type="ORF">FA13DRAFT_1728898</name>
</gene>
<evidence type="ECO:0000256" key="5">
    <source>
        <dbReference type="ARBA" id="ARBA00022475"/>
    </source>
</evidence>
<evidence type="ECO:0000256" key="22">
    <source>
        <dbReference type="SAM" id="MobiDB-lite"/>
    </source>
</evidence>
<keyword evidence="5" id="KW-1003">Cell membrane</keyword>
<evidence type="ECO:0000256" key="15">
    <source>
        <dbReference type="ARBA" id="ARBA00023277"/>
    </source>
</evidence>
<keyword evidence="19" id="KW-0624">Polysaccharide degradation</keyword>
<comment type="catalytic activity">
    <reaction evidence="21">
        <text>[(1-&gt;4)-N-acetyl-beta-D-glucosaminyl](n) + n H2O = chitosan + n acetate</text>
        <dbReference type="Rhea" id="RHEA:10464"/>
        <dbReference type="Rhea" id="RHEA-COMP:9593"/>
        <dbReference type="Rhea" id="RHEA-COMP:9597"/>
        <dbReference type="ChEBI" id="CHEBI:15377"/>
        <dbReference type="ChEBI" id="CHEBI:17029"/>
        <dbReference type="ChEBI" id="CHEBI:30089"/>
        <dbReference type="ChEBI" id="CHEBI:57704"/>
        <dbReference type="EC" id="3.5.1.41"/>
    </reaction>
    <physiologicalReaction direction="left-to-right" evidence="21">
        <dbReference type="Rhea" id="RHEA:10465"/>
    </physiologicalReaction>
</comment>
<evidence type="ECO:0000256" key="20">
    <source>
        <dbReference type="ARBA" id="ARBA00024056"/>
    </source>
</evidence>
<keyword evidence="7" id="KW-0964">Secreted</keyword>
<dbReference type="EC" id="3.5.1.41" evidence="20"/>
<evidence type="ECO:0000256" key="13">
    <source>
        <dbReference type="ARBA" id="ARBA00023136"/>
    </source>
</evidence>
<dbReference type="GO" id="GO:0009272">
    <property type="term" value="P:fungal-type cell wall biogenesis"/>
    <property type="evidence" value="ECO:0007669"/>
    <property type="project" value="UniProtKB-ARBA"/>
</dbReference>
<feature type="compositionally biased region" description="Polar residues" evidence="22">
    <location>
        <begin position="1"/>
        <end position="11"/>
    </location>
</feature>